<proteinExistence type="predicted"/>
<dbReference type="GO" id="GO:0003700">
    <property type="term" value="F:DNA-binding transcription factor activity"/>
    <property type="evidence" value="ECO:0007669"/>
    <property type="project" value="TreeGrafter"/>
</dbReference>
<feature type="domain" description="IclR-ED" evidence="9">
    <location>
        <begin position="96"/>
        <end position="275"/>
    </location>
</feature>
<evidence type="ECO:0000313" key="10">
    <source>
        <dbReference type="EMBL" id="MDR7302528.1"/>
    </source>
</evidence>
<evidence type="ECO:0000313" key="11">
    <source>
        <dbReference type="Proteomes" id="UP001180845"/>
    </source>
</evidence>
<keyword evidence="2" id="KW-0805">Transcription regulation</keyword>
<evidence type="ECO:0000256" key="7">
    <source>
        <dbReference type="SAM" id="MobiDB-lite"/>
    </source>
</evidence>
<evidence type="ECO:0000259" key="9">
    <source>
        <dbReference type="PROSITE" id="PS51078"/>
    </source>
</evidence>
<dbReference type="Pfam" id="PF09339">
    <property type="entry name" value="HTH_IclR"/>
    <property type="match status" value="1"/>
</dbReference>
<comment type="function">
    <text evidence="5">May be an activator protein for the gylABX operon.</text>
</comment>
<name>A0AAE3ZF79_9ACTN</name>
<dbReference type="RefSeq" id="WP_310274126.1">
    <property type="nucleotide sequence ID" value="NZ_JAVDXW010000001.1"/>
</dbReference>
<dbReference type="Gene3D" id="3.30.450.40">
    <property type="match status" value="1"/>
</dbReference>
<feature type="domain" description="HTH iclR-type" evidence="8">
    <location>
        <begin position="34"/>
        <end position="95"/>
    </location>
</feature>
<dbReference type="SUPFAM" id="SSF46785">
    <property type="entry name" value="Winged helix' DNA-binding domain"/>
    <property type="match status" value="1"/>
</dbReference>
<accession>A0AAE3ZF79</accession>
<protein>
    <recommendedName>
        <fullName evidence="6">Glycerol operon regulatory protein</fullName>
    </recommendedName>
</protein>
<dbReference type="GO" id="GO:0006071">
    <property type="term" value="P:glycerol metabolic process"/>
    <property type="evidence" value="ECO:0007669"/>
    <property type="project" value="UniProtKB-KW"/>
</dbReference>
<comment type="caution">
    <text evidence="10">The sequence shown here is derived from an EMBL/GenBank/DDBJ whole genome shotgun (WGS) entry which is preliminary data.</text>
</comment>
<dbReference type="InterPro" id="IPR029016">
    <property type="entry name" value="GAF-like_dom_sf"/>
</dbReference>
<dbReference type="Gene3D" id="1.10.10.10">
    <property type="entry name" value="Winged helix-like DNA-binding domain superfamily/Winged helix DNA-binding domain"/>
    <property type="match status" value="1"/>
</dbReference>
<dbReference type="Proteomes" id="UP001180845">
    <property type="component" value="Unassembled WGS sequence"/>
</dbReference>
<dbReference type="AlphaFoldDB" id="A0AAE3ZF79"/>
<sequence>MAVGQDGAGRKASDRKSPDRGGTEQPKSGQGGGVQSVERTFELLELMADAGGEVALSDLAEASALPLPTIHRIMRTLVSRGYARQQPSRRYALGPSLIRLGETASRALGSWARPYLAELTEATGETSNMAVLEGTQIVYVSQVPSQHSMRMFTEVGRRVDAHATAVGKAVMATMPADTVTQVLSRSSMAPQTERTITTIDDMRTELDKIREVGYALDDGEQEVGVRCYAVAVPDAPAGSAISISGPEGRMTRIAADEVIPLMQRLARELGTELSTTAEPS</sequence>
<feature type="compositionally biased region" description="Basic and acidic residues" evidence="7">
    <location>
        <begin position="8"/>
        <end position="22"/>
    </location>
</feature>
<gene>
    <name evidence="10" type="ORF">JOF55_002709</name>
</gene>
<dbReference type="FunFam" id="1.10.10.10:FF:000056">
    <property type="entry name" value="IclR family transcriptional regulator"/>
    <property type="match status" value="1"/>
</dbReference>
<dbReference type="PROSITE" id="PS51078">
    <property type="entry name" value="ICLR_ED"/>
    <property type="match status" value="1"/>
</dbReference>
<dbReference type="SUPFAM" id="SSF55781">
    <property type="entry name" value="GAF domain-like"/>
    <property type="match status" value="1"/>
</dbReference>
<dbReference type="InterPro" id="IPR036388">
    <property type="entry name" value="WH-like_DNA-bd_sf"/>
</dbReference>
<reference evidence="10" key="1">
    <citation type="submission" date="2023-07" db="EMBL/GenBank/DDBJ databases">
        <title>Sequencing the genomes of 1000 actinobacteria strains.</title>
        <authorList>
            <person name="Klenk H.-P."/>
        </authorList>
    </citation>
    <scope>NUCLEOTIDE SEQUENCE</scope>
    <source>
        <strain evidence="10">DSM 45977</strain>
    </source>
</reference>
<dbReference type="PROSITE" id="PS51077">
    <property type="entry name" value="HTH_ICLR"/>
    <property type="match status" value="1"/>
</dbReference>
<keyword evidence="1" id="KW-0319">Glycerol metabolism</keyword>
<dbReference type="PANTHER" id="PTHR30136">
    <property type="entry name" value="HELIX-TURN-HELIX TRANSCRIPTIONAL REGULATOR, ICLR FAMILY"/>
    <property type="match status" value="1"/>
</dbReference>
<dbReference type="GO" id="GO:0003677">
    <property type="term" value="F:DNA binding"/>
    <property type="evidence" value="ECO:0007669"/>
    <property type="project" value="UniProtKB-KW"/>
</dbReference>
<dbReference type="Pfam" id="PF01614">
    <property type="entry name" value="IclR_C"/>
    <property type="match status" value="1"/>
</dbReference>
<keyword evidence="4" id="KW-0804">Transcription</keyword>
<feature type="region of interest" description="Disordered" evidence="7">
    <location>
        <begin position="1"/>
        <end position="35"/>
    </location>
</feature>
<keyword evidence="11" id="KW-1185">Reference proteome</keyword>
<evidence type="ECO:0000256" key="4">
    <source>
        <dbReference type="ARBA" id="ARBA00023163"/>
    </source>
</evidence>
<dbReference type="InterPro" id="IPR014757">
    <property type="entry name" value="Tscrpt_reg_IclR_C"/>
</dbReference>
<evidence type="ECO:0000256" key="2">
    <source>
        <dbReference type="ARBA" id="ARBA00023015"/>
    </source>
</evidence>
<evidence type="ECO:0000259" key="8">
    <source>
        <dbReference type="PROSITE" id="PS51077"/>
    </source>
</evidence>
<dbReference type="InterPro" id="IPR036390">
    <property type="entry name" value="WH_DNA-bd_sf"/>
</dbReference>
<dbReference type="InterPro" id="IPR005471">
    <property type="entry name" value="Tscrpt_reg_IclR_N"/>
</dbReference>
<organism evidence="10 11">
    <name type="scientific">Haloactinomyces albus</name>
    <dbReference type="NCBI Taxonomy" id="1352928"/>
    <lineage>
        <taxon>Bacteria</taxon>
        <taxon>Bacillati</taxon>
        <taxon>Actinomycetota</taxon>
        <taxon>Actinomycetes</taxon>
        <taxon>Actinopolysporales</taxon>
        <taxon>Actinopolysporaceae</taxon>
        <taxon>Haloactinomyces</taxon>
    </lineage>
</organism>
<dbReference type="SMART" id="SM00346">
    <property type="entry name" value="HTH_ICLR"/>
    <property type="match status" value="1"/>
</dbReference>
<dbReference type="InterPro" id="IPR050707">
    <property type="entry name" value="HTH_MetabolicPath_Reg"/>
</dbReference>
<dbReference type="PANTHER" id="PTHR30136:SF24">
    <property type="entry name" value="HTH-TYPE TRANSCRIPTIONAL REPRESSOR ALLR"/>
    <property type="match status" value="1"/>
</dbReference>
<evidence type="ECO:0000256" key="1">
    <source>
        <dbReference type="ARBA" id="ARBA00022798"/>
    </source>
</evidence>
<dbReference type="EMBL" id="JAVDXW010000001">
    <property type="protein sequence ID" value="MDR7302528.1"/>
    <property type="molecule type" value="Genomic_DNA"/>
</dbReference>
<evidence type="ECO:0000256" key="5">
    <source>
        <dbReference type="ARBA" id="ARBA00058938"/>
    </source>
</evidence>
<dbReference type="GO" id="GO:0045892">
    <property type="term" value="P:negative regulation of DNA-templated transcription"/>
    <property type="evidence" value="ECO:0007669"/>
    <property type="project" value="TreeGrafter"/>
</dbReference>
<evidence type="ECO:0000256" key="3">
    <source>
        <dbReference type="ARBA" id="ARBA00023125"/>
    </source>
</evidence>
<evidence type="ECO:0000256" key="6">
    <source>
        <dbReference type="ARBA" id="ARBA00070406"/>
    </source>
</evidence>
<keyword evidence="3" id="KW-0238">DNA-binding</keyword>